<reference evidence="1 2" key="1">
    <citation type="journal article" date="2015" name="Sci. Rep.">
        <title>The power of single molecule real-time sequencing technology in the de novo assembly of a eukaryotic genome.</title>
        <authorList>
            <person name="Sakai H."/>
            <person name="Naito K."/>
            <person name="Ogiso-Tanaka E."/>
            <person name="Takahashi Y."/>
            <person name="Iseki K."/>
            <person name="Muto C."/>
            <person name="Satou K."/>
            <person name="Teruya K."/>
            <person name="Shiroma A."/>
            <person name="Shimoji M."/>
            <person name="Hirano T."/>
            <person name="Itoh T."/>
            <person name="Kaga A."/>
            <person name="Tomooka N."/>
        </authorList>
    </citation>
    <scope>NUCLEOTIDE SEQUENCE [LARGE SCALE GENOMIC DNA]</scope>
    <source>
        <strain evidence="2">cv. Shumari</strain>
    </source>
</reference>
<evidence type="ECO:0000313" key="1">
    <source>
        <dbReference type="EMBL" id="BAT88503.1"/>
    </source>
</evidence>
<proteinExistence type="predicted"/>
<dbReference type="AlphaFoldDB" id="A0A0S3S6P4"/>
<protein>
    <submittedName>
        <fullName evidence="1">Uncharacterized protein</fullName>
    </submittedName>
</protein>
<accession>A0A0S3S6P4</accession>
<dbReference type="EMBL" id="AP015038">
    <property type="protein sequence ID" value="BAT88503.1"/>
    <property type="molecule type" value="Genomic_DNA"/>
</dbReference>
<sequence length="163" mass="18304">MEPTRTVHVSLMHHDPTSTITTTLVGTVGSIGSRRRVFVTRRHGLLSFHFSKALKVDLQRLHVVLEAQSRHRPKKIVAVDRLSLFALALVGGLAGDEADEFRHTLLNRLLRVLRDLCVRRKRLLHDATHVCDRQKPVLLPRRHLAALAGVVRAAGVVVGVRHR</sequence>
<name>A0A0S3S6P4_PHAAN</name>
<gene>
    <name evidence="1" type="primary">Vigan.05G201100</name>
    <name evidence="1" type="ORF">VIGAN_05201100</name>
</gene>
<keyword evidence="2" id="KW-1185">Reference proteome</keyword>
<evidence type="ECO:0000313" key="2">
    <source>
        <dbReference type="Proteomes" id="UP000291084"/>
    </source>
</evidence>
<dbReference type="Proteomes" id="UP000291084">
    <property type="component" value="Chromosome 5"/>
</dbReference>
<organism evidence="1 2">
    <name type="scientific">Vigna angularis var. angularis</name>
    <dbReference type="NCBI Taxonomy" id="157739"/>
    <lineage>
        <taxon>Eukaryota</taxon>
        <taxon>Viridiplantae</taxon>
        <taxon>Streptophyta</taxon>
        <taxon>Embryophyta</taxon>
        <taxon>Tracheophyta</taxon>
        <taxon>Spermatophyta</taxon>
        <taxon>Magnoliopsida</taxon>
        <taxon>eudicotyledons</taxon>
        <taxon>Gunneridae</taxon>
        <taxon>Pentapetalae</taxon>
        <taxon>rosids</taxon>
        <taxon>fabids</taxon>
        <taxon>Fabales</taxon>
        <taxon>Fabaceae</taxon>
        <taxon>Papilionoideae</taxon>
        <taxon>50 kb inversion clade</taxon>
        <taxon>NPAAA clade</taxon>
        <taxon>indigoferoid/millettioid clade</taxon>
        <taxon>Phaseoleae</taxon>
        <taxon>Vigna</taxon>
    </lineage>
</organism>